<evidence type="ECO:0000313" key="1">
    <source>
        <dbReference type="EMBL" id="KEH27921.1"/>
    </source>
</evidence>
<evidence type="ECO:0000313" key="3">
    <source>
        <dbReference type="Proteomes" id="UP000002051"/>
    </source>
</evidence>
<reference evidence="1 3" key="2">
    <citation type="journal article" date="2014" name="BMC Genomics">
        <title>An improved genome release (version Mt4.0) for the model legume Medicago truncatula.</title>
        <authorList>
            <person name="Tang H."/>
            <person name="Krishnakumar V."/>
            <person name="Bidwell S."/>
            <person name="Rosen B."/>
            <person name="Chan A."/>
            <person name="Zhou S."/>
            <person name="Gentzbittel L."/>
            <person name="Childs K.L."/>
            <person name="Yandell M."/>
            <person name="Gundlach H."/>
            <person name="Mayer K.F."/>
            <person name="Schwartz D.C."/>
            <person name="Town C.D."/>
        </authorList>
    </citation>
    <scope>GENOME REANNOTATION</scope>
    <source>
        <strain evidence="1">A17</strain>
        <strain evidence="2 3">cv. Jemalong A17</strain>
    </source>
</reference>
<dbReference type="EnsemblPlants" id="KEH27921">
    <property type="protein sequence ID" value="KEH27921"/>
    <property type="gene ID" value="MTR_5g049300"/>
</dbReference>
<dbReference type="Proteomes" id="UP000002051">
    <property type="component" value="Chromosome 5"/>
</dbReference>
<dbReference type="GO" id="GO:0006508">
    <property type="term" value="P:proteolysis"/>
    <property type="evidence" value="ECO:0007669"/>
    <property type="project" value="UniProtKB-KW"/>
</dbReference>
<reference evidence="1 3" key="1">
    <citation type="journal article" date="2011" name="Nature">
        <title>The Medicago genome provides insight into the evolution of rhizobial symbioses.</title>
        <authorList>
            <person name="Young N.D."/>
            <person name="Debelle F."/>
            <person name="Oldroyd G.E."/>
            <person name="Geurts R."/>
            <person name="Cannon S.B."/>
            <person name="Udvardi M.K."/>
            <person name="Benedito V.A."/>
            <person name="Mayer K.F."/>
            <person name="Gouzy J."/>
            <person name="Schoof H."/>
            <person name="Van de Peer Y."/>
            <person name="Proost S."/>
            <person name="Cook D.R."/>
            <person name="Meyers B.C."/>
            <person name="Spannagl M."/>
            <person name="Cheung F."/>
            <person name="De Mita S."/>
            <person name="Krishnakumar V."/>
            <person name="Gundlach H."/>
            <person name="Zhou S."/>
            <person name="Mudge J."/>
            <person name="Bharti A.K."/>
            <person name="Murray J.D."/>
            <person name="Naoumkina M.A."/>
            <person name="Rosen B."/>
            <person name="Silverstein K.A."/>
            <person name="Tang H."/>
            <person name="Rombauts S."/>
            <person name="Zhao P.X."/>
            <person name="Zhou P."/>
            <person name="Barbe V."/>
            <person name="Bardou P."/>
            <person name="Bechner M."/>
            <person name="Bellec A."/>
            <person name="Berger A."/>
            <person name="Berges H."/>
            <person name="Bidwell S."/>
            <person name="Bisseling T."/>
            <person name="Choisne N."/>
            <person name="Couloux A."/>
            <person name="Denny R."/>
            <person name="Deshpande S."/>
            <person name="Dai X."/>
            <person name="Doyle J.J."/>
            <person name="Dudez A.M."/>
            <person name="Farmer A.D."/>
            <person name="Fouteau S."/>
            <person name="Franken C."/>
            <person name="Gibelin C."/>
            <person name="Gish J."/>
            <person name="Goldstein S."/>
            <person name="Gonzalez A.J."/>
            <person name="Green P.J."/>
            <person name="Hallab A."/>
            <person name="Hartog M."/>
            <person name="Hua A."/>
            <person name="Humphray S.J."/>
            <person name="Jeong D.H."/>
            <person name="Jing Y."/>
            <person name="Jocker A."/>
            <person name="Kenton S.M."/>
            <person name="Kim D.J."/>
            <person name="Klee K."/>
            <person name="Lai H."/>
            <person name="Lang C."/>
            <person name="Lin S."/>
            <person name="Macmil S.L."/>
            <person name="Magdelenat G."/>
            <person name="Matthews L."/>
            <person name="McCorrison J."/>
            <person name="Monaghan E.L."/>
            <person name="Mun J.H."/>
            <person name="Najar F.Z."/>
            <person name="Nicholson C."/>
            <person name="Noirot C."/>
            <person name="O'Bleness M."/>
            <person name="Paule C.R."/>
            <person name="Poulain J."/>
            <person name="Prion F."/>
            <person name="Qin B."/>
            <person name="Qu C."/>
            <person name="Retzel E.F."/>
            <person name="Riddle C."/>
            <person name="Sallet E."/>
            <person name="Samain S."/>
            <person name="Samson N."/>
            <person name="Sanders I."/>
            <person name="Saurat O."/>
            <person name="Scarpelli C."/>
            <person name="Schiex T."/>
            <person name="Segurens B."/>
            <person name="Severin A.J."/>
            <person name="Sherrier D.J."/>
            <person name="Shi R."/>
            <person name="Sims S."/>
            <person name="Singer S.R."/>
            <person name="Sinharoy S."/>
            <person name="Sterck L."/>
            <person name="Viollet A."/>
            <person name="Wang B.B."/>
            <person name="Wang K."/>
            <person name="Wang M."/>
            <person name="Wang X."/>
            <person name="Warfsmann J."/>
            <person name="Weissenbach J."/>
            <person name="White D.D."/>
            <person name="White J.D."/>
            <person name="Wiley G.B."/>
            <person name="Wincker P."/>
            <person name="Xing Y."/>
            <person name="Yang L."/>
            <person name="Yao Z."/>
            <person name="Ying F."/>
            <person name="Zhai J."/>
            <person name="Zhou L."/>
            <person name="Zuber A."/>
            <person name="Denarie J."/>
            <person name="Dixon R.A."/>
            <person name="May G.D."/>
            <person name="Schwartz D.C."/>
            <person name="Rogers J."/>
            <person name="Quetier F."/>
            <person name="Town C.D."/>
            <person name="Roe B.A."/>
        </authorList>
    </citation>
    <scope>NUCLEOTIDE SEQUENCE [LARGE SCALE GENOMIC DNA]</scope>
    <source>
        <strain evidence="1">A17</strain>
        <strain evidence="2 3">cv. Jemalong A17</strain>
    </source>
</reference>
<organism evidence="1 3">
    <name type="scientific">Medicago truncatula</name>
    <name type="common">Barrel medic</name>
    <name type="synonym">Medicago tribuloides</name>
    <dbReference type="NCBI Taxonomy" id="3880"/>
    <lineage>
        <taxon>Eukaryota</taxon>
        <taxon>Viridiplantae</taxon>
        <taxon>Streptophyta</taxon>
        <taxon>Embryophyta</taxon>
        <taxon>Tracheophyta</taxon>
        <taxon>Spermatophyta</taxon>
        <taxon>Magnoliopsida</taxon>
        <taxon>eudicotyledons</taxon>
        <taxon>Gunneridae</taxon>
        <taxon>Pentapetalae</taxon>
        <taxon>rosids</taxon>
        <taxon>fabids</taxon>
        <taxon>Fabales</taxon>
        <taxon>Fabaceae</taxon>
        <taxon>Papilionoideae</taxon>
        <taxon>50 kb inversion clade</taxon>
        <taxon>NPAAA clade</taxon>
        <taxon>Hologalegina</taxon>
        <taxon>IRL clade</taxon>
        <taxon>Trifolieae</taxon>
        <taxon>Medicago</taxon>
    </lineage>
</organism>
<keyword evidence="1" id="KW-0378">Hydrolase</keyword>
<sequence length="116" mass="13056">MIIDEYGITETDSRRLDITICWPCAGDYDFRELAKHVPEGCQFVMMMDNCNSAGLLDGSTEVIGDSHQSANVVKNKRQQSDFFKGFKMDKEPSDVLVSSCQSYESSVGRFIVVDRN</sequence>
<keyword evidence="3" id="KW-1185">Reference proteome</keyword>
<reference evidence="2" key="3">
    <citation type="submission" date="2015-04" db="UniProtKB">
        <authorList>
            <consortium name="EnsemblPlants"/>
        </authorList>
    </citation>
    <scope>IDENTIFICATION</scope>
    <source>
        <strain evidence="2">cv. Jemalong A17</strain>
    </source>
</reference>
<accession>A0A072UET2</accession>
<dbReference type="GO" id="GO:0008233">
    <property type="term" value="F:peptidase activity"/>
    <property type="evidence" value="ECO:0007669"/>
    <property type="project" value="UniProtKB-KW"/>
</dbReference>
<dbReference type="HOGENOM" id="CLU_2100512_0_0_1"/>
<proteinExistence type="predicted"/>
<gene>
    <name evidence="1" type="ordered locus">MTR_5g049300</name>
</gene>
<evidence type="ECO:0000313" key="2">
    <source>
        <dbReference type="EnsemblPlants" id="KEH27921"/>
    </source>
</evidence>
<protein>
    <submittedName>
        <fullName evidence="1">ICE-like protease (Caspase) p20 domain protein</fullName>
    </submittedName>
</protein>
<dbReference type="AlphaFoldDB" id="A0A072UET2"/>
<dbReference type="EMBL" id="CM001221">
    <property type="protein sequence ID" value="KEH27921.1"/>
    <property type="molecule type" value="Genomic_DNA"/>
</dbReference>
<dbReference type="Gene3D" id="3.40.50.1460">
    <property type="match status" value="1"/>
</dbReference>
<name>A0A072UET2_MEDTR</name>
<keyword evidence="1" id="KW-0645">Protease</keyword>